<sequence length="151" mass="17218">MNSKQALRKQNETERMNSKQAQRKRKETERRESKQALRKLKKTERRDSKQSTKETRGDRKEGQQANSKETKEDRKRMNSKQAPRKETEYHKTLGQAAGGTDKVGSHSQPSQVPGTQNEISLSSTVVRIPHSKPLRPTSASHIILHCVKCSS</sequence>
<evidence type="ECO:0000256" key="1">
    <source>
        <dbReference type="SAM" id="MobiDB-lite"/>
    </source>
</evidence>
<evidence type="ECO:0000313" key="3">
    <source>
        <dbReference type="Proteomes" id="UP001286313"/>
    </source>
</evidence>
<comment type="caution">
    <text evidence="2">The sequence shown here is derived from an EMBL/GenBank/DDBJ whole genome shotgun (WGS) entry which is preliminary data.</text>
</comment>
<dbReference type="AlphaFoldDB" id="A0AAE1BEA9"/>
<proteinExistence type="predicted"/>
<name>A0AAE1BEA9_PETCI</name>
<dbReference type="EMBL" id="JAWQEG010009379">
    <property type="protein sequence ID" value="KAK3848748.1"/>
    <property type="molecule type" value="Genomic_DNA"/>
</dbReference>
<reference evidence="2" key="1">
    <citation type="submission" date="2023-10" db="EMBL/GenBank/DDBJ databases">
        <title>Genome assemblies of two species of porcelain crab, Petrolisthes cinctipes and Petrolisthes manimaculis (Anomura: Porcellanidae).</title>
        <authorList>
            <person name="Angst P."/>
        </authorList>
    </citation>
    <scope>NUCLEOTIDE SEQUENCE</scope>
    <source>
        <strain evidence="2">PB745_01</strain>
        <tissue evidence="2">Gill</tissue>
    </source>
</reference>
<accession>A0AAE1BEA9</accession>
<feature type="region of interest" description="Disordered" evidence="1">
    <location>
        <begin position="1"/>
        <end position="124"/>
    </location>
</feature>
<feature type="compositionally biased region" description="Polar residues" evidence="1">
    <location>
        <begin position="105"/>
        <end position="124"/>
    </location>
</feature>
<organism evidence="2 3">
    <name type="scientific">Petrolisthes cinctipes</name>
    <name type="common">Flat porcelain crab</name>
    <dbReference type="NCBI Taxonomy" id="88211"/>
    <lineage>
        <taxon>Eukaryota</taxon>
        <taxon>Metazoa</taxon>
        <taxon>Ecdysozoa</taxon>
        <taxon>Arthropoda</taxon>
        <taxon>Crustacea</taxon>
        <taxon>Multicrustacea</taxon>
        <taxon>Malacostraca</taxon>
        <taxon>Eumalacostraca</taxon>
        <taxon>Eucarida</taxon>
        <taxon>Decapoda</taxon>
        <taxon>Pleocyemata</taxon>
        <taxon>Anomura</taxon>
        <taxon>Galatheoidea</taxon>
        <taxon>Porcellanidae</taxon>
        <taxon>Petrolisthes</taxon>
    </lineage>
</organism>
<feature type="compositionally biased region" description="Basic and acidic residues" evidence="1">
    <location>
        <begin position="44"/>
        <end position="76"/>
    </location>
</feature>
<gene>
    <name evidence="2" type="ORF">Pcinc_044474</name>
</gene>
<dbReference type="Proteomes" id="UP001286313">
    <property type="component" value="Unassembled WGS sequence"/>
</dbReference>
<keyword evidence="3" id="KW-1185">Reference proteome</keyword>
<feature type="compositionally biased region" description="Basic and acidic residues" evidence="1">
    <location>
        <begin position="26"/>
        <end position="35"/>
    </location>
</feature>
<protein>
    <submittedName>
        <fullName evidence="2">Uncharacterized protein</fullName>
    </submittedName>
</protein>
<evidence type="ECO:0000313" key="2">
    <source>
        <dbReference type="EMBL" id="KAK3848748.1"/>
    </source>
</evidence>